<dbReference type="Gene3D" id="1.10.630.10">
    <property type="entry name" value="Cytochrome P450"/>
    <property type="match status" value="1"/>
</dbReference>
<evidence type="ECO:0000256" key="11">
    <source>
        <dbReference type="ARBA" id="ARBA00023033"/>
    </source>
</evidence>
<evidence type="ECO:0008006" key="17">
    <source>
        <dbReference type="Google" id="ProtNLM"/>
    </source>
</evidence>
<keyword evidence="7" id="KW-0256">Endoplasmic reticulum</keyword>
<keyword evidence="16" id="KW-1185">Reference proteome</keyword>
<evidence type="ECO:0000256" key="7">
    <source>
        <dbReference type="ARBA" id="ARBA00022824"/>
    </source>
</evidence>
<evidence type="ECO:0000256" key="2">
    <source>
        <dbReference type="ARBA" id="ARBA00004174"/>
    </source>
</evidence>
<organism evidence="15 16">
    <name type="scientific">Aromia moschata</name>
    <dbReference type="NCBI Taxonomy" id="1265417"/>
    <lineage>
        <taxon>Eukaryota</taxon>
        <taxon>Metazoa</taxon>
        <taxon>Ecdysozoa</taxon>
        <taxon>Arthropoda</taxon>
        <taxon>Hexapoda</taxon>
        <taxon>Insecta</taxon>
        <taxon>Pterygota</taxon>
        <taxon>Neoptera</taxon>
        <taxon>Endopterygota</taxon>
        <taxon>Coleoptera</taxon>
        <taxon>Polyphaga</taxon>
        <taxon>Cucujiformia</taxon>
        <taxon>Chrysomeloidea</taxon>
        <taxon>Cerambycidae</taxon>
        <taxon>Cerambycinae</taxon>
        <taxon>Callichromatini</taxon>
        <taxon>Aromia</taxon>
    </lineage>
</organism>
<evidence type="ECO:0000256" key="6">
    <source>
        <dbReference type="ARBA" id="ARBA00022723"/>
    </source>
</evidence>
<dbReference type="InterPro" id="IPR002401">
    <property type="entry name" value="Cyt_P450_E_grp-I"/>
</dbReference>
<dbReference type="InterPro" id="IPR001128">
    <property type="entry name" value="Cyt_P450"/>
</dbReference>
<evidence type="ECO:0000256" key="3">
    <source>
        <dbReference type="ARBA" id="ARBA00004406"/>
    </source>
</evidence>
<keyword evidence="11 14" id="KW-0503">Monooxygenase</keyword>
<evidence type="ECO:0000256" key="8">
    <source>
        <dbReference type="ARBA" id="ARBA00022848"/>
    </source>
</evidence>
<comment type="similarity">
    <text evidence="4 14">Belongs to the cytochrome P450 family.</text>
</comment>
<dbReference type="InterPro" id="IPR050476">
    <property type="entry name" value="Insect_CytP450_Detox"/>
</dbReference>
<dbReference type="Pfam" id="PF00067">
    <property type="entry name" value="p450"/>
    <property type="match status" value="1"/>
</dbReference>
<dbReference type="GO" id="GO:0020037">
    <property type="term" value="F:heme binding"/>
    <property type="evidence" value="ECO:0007669"/>
    <property type="project" value="InterPro"/>
</dbReference>
<dbReference type="GO" id="GO:0016705">
    <property type="term" value="F:oxidoreductase activity, acting on paired donors, with incorporation or reduction of molecular oxygen"/>
    <property type="evidence" value="ECO:0007669"/>
    <property type="project" value="InterPro"/>
</dbReference>
<evidence type="ECO:0000313" key="16">
    <source>
        <dbReference type="Proteomes" id="UP001162162"/>
    </source>
</evidence>
<dbReference type="PRINTS" id="PR00463">
    <property type="entry name" value="EP450I"/>
</dbReference>
<evidence type="ECO:0000256" key="12">
    <source>
        <dbReference type="ARBA" id="ARBA00023136"/>
    </source>
</evidence>
<dbReference type="GO" id="GO:0004497">
    <property type="term" value="F:monooxygenase activity"/>
    <property type="evidence" value="ECO:0007669"/>
    <property type="project" value="UniProtKB-KW"/>
</dbReference>
<sequence>MFQTLVDCGLVMEKYIKENISSEDPVNIKQILGNFSTDIIGSCAFGIECNSFKQPDSPFREYSKKAFTRGRFSSFKAAFASSHPNLSRALGIRLTDPDVTNFFTNVVRDTINYRLENNYQRKDLLQLLIDMRNEKEDRKTRDGNSLTLNEIVAQCFLFFIAGFETSSTTMTFALFELAKHQDLQEKAREELVTILAKHDNQVTYDSLSELKYMKQVIDETLRMYPPVPVLPRMCVKDFKVPGEDVVLEKGTRVVCDPPRRSLLQKPEVFDPERFSDENRKNIPQFAHLPFGDGPRNCIGERFGIMQTKVGLACILKNFRVTLNEKTQFPIKMDPAKFIPEVLGGVWLNLEKL</sequence>
<accession>A0AAV8XQ74</accession>
<evidence type="ECO:0000256" key="10">
    <source>
        <dbReference type="ARBA" id="ARBA00023004"/>
    </source>
</evidence>
<dbReference type="PANTHER" id="PTHR24292:SF100">
    <property type="entry name" value="CYTOCHROME P450 6A16, ISOFORM B-RELATED"/>
    <property type="match status" value="1"/>
</dbReference>
<evidence type="ECO:0000256" key="14">
    <source>
        <dbReference type="RuleBase" id="RU000461"/>
    </source>
</evidence>
<keyword evidence="12" id="KW-0472">Membrane</keyword>
<evidence type="ECO:0000256" key="5">
    <source>
        <dbReference type="ARBA" id="ARBA00022617"/>
    </source>
</evidence>
<reference evidence="15" key="1">
    <citation type="journal article" date="2023" name="Insect Mol. Biol.">
        <title>Genome sequencing provides insights into the evolution of gene families encoding plant cell wall-degrading enzymes in longhorned beetles.</title>
        <authorList>
            <person name="Shin N.R."/>
            <person name="Okamura Y."/>
            <person name="Kirsch R."/>
            <person name="Pauchet Y."/>
        </authorList>
    </citation>
    <scope>NUCLEOTIDE SEQUENCE</scope>
    <source>
        <strain evidence="15">AMC_N1</strain>
    </source>
</reference>
<comment type="subcellular location">
    <subcellularLocation>
        <location evidence="3">Endoplasmic reticulum membrane</location>
        <topology evidence="3">Peripheral membrane protein</topology>
    </subcellularLocation>
    <subcellularLocation>
        <location evidence="2">Microsome membrane</location>
        <topology evidence="2">Peripheral membrane protein</topology>
    </subcellularLocation>
</comment>
<evidence type="ECO:0000256" key="9">
    <source>
        <dbReference type="ARBA" id="ARBA00023002"/>
    </source>
</evidence>
<dbReference type="SUPFAM" id="SSF48264">
    <property type="entry name" value="Cytochrome P450"/>
    <property type="match status" value="1"/>
</dbReference>
<dbReference type="InterPro" id="IPR036396">
    <property type="entry name" value="Cyt_P450_sf"/>
</dbReference>
<dbReference type="AlphaFoldDB" id="A0AAV8XQ74"/>
<evidence type="ECO:0000256" key="1">
    <source>
        <dbReference type="ARBA" id="ARBA00001971"/>
    </source>
</evidence>
<evidence type="ECO:0000256" key="13">
    <source>
        <dbReference type="PIRSR" id="PIRSR602401-1"/>
    </source>
</evidence>
<keyword evidence="8" id="KW-0492">Microsome</keyword>
<proteinExistence type="inferred from homology"/>
<keyword evidence="5 13" id="KW-0349">Heme</keyword>
<dbReference type="FunFam" id="1.10.630.10:FF:000182">
    <property type="entry name" value="Cytochrome P450 3A4"/>
    <property type="match status" value="1"/>
</dbReference>
<protein>
    <recommendedName>
        <fullName evidence="17">Cytochrome P450</fullName>
    </recommendedName>
</protein>
<evidence type="ECO:0000256" key="4">
    <source>
        <dbReference type="ARBA" id="ARBA00010617"/>
    </source>
</evidence>
<dbReference type="GO" id="GO:0005506">
    <property type="term" value="F:iron ion binding"/>
    <property type="evidence" value="ECO:0007669"/>
    <property type="project" value="InterPro"/>
</dbReference>
<feature type="binding site" description="axial binding residue" evidence="13">
    <location>
        <position position="297"/>
    </location>
    <ligand>
        <name>heme</name>
        <dbReference type="ChEBI" id="CHEBI:30413"/>
    </ligand>
    <ligandPart>
        <name>Fe</name>
        <dbReference type="ChEBI" id="CHEBI:18248"/>
    </ligandPart>
</feature>
<dbReference type="GO" id="GO:0005789">
    <property type="term" value="C:endoplasmic reticulum membrane"/>
    <property type="evidence" value="ECO:0007669"/>
    <property type="project" value="UniProtKB-SubCell"/>
</dbReference>
<dbReference type="CDD" id="cd11056">
    <property type="entry name" value="CYP6-like"/>
    <property type="match status" value="1"/>
</dbReference>
<dbReference type="EMBL" id="JAPWTK010000412">
    <property type="protein sequence ID" value="KAJ8940738.1"/>
    <property type="molecule type" value="Genomic_DNA"/>
</dbReference>
<dbReference type="PRINTS" id="PR00385">
    <property type="entry name" value="P450"/>
</dbReference>
<evidence type="ECO:0000313" key="15">
    <source>
        <dbReference type="EMBL" id="KAJ8940738.1"/>
    </source>
</evidence>
<dbReference type="InterPro" id="IPR017972">
    <property type="entry name" value="Cyt_P450_CS"/>
</dbReference>
<keyword evidence="9 14" id="KW-0560">Oxidoreductase</keyword>
<comment type="caution">
    <text evidence="15">The sequence shown here is derived from an EMBL/GenBank/DDBJ whole genome shotgun (WGS) entry which is preliminary data.</text>
</comment>
<gene>
    <name evidence="15" type="ORF">NQ318_005489</name>
</gene>
<keyword evidence="10 13" id="KW-0408">Iron</keyword>
<name>A0AAV8XQ74_9CUCU</name>
<comment type="cofactor">
    <cofactor evidence="1 13">
        <name>heme</name>
        <dbReference type="ChEBI" id="CHEBI:30413"/>
    </cofactor>
</comment>
<dbReference type="PROSITE" id="PS00086">
    <property type="entry name" value="CYTOCHROME_P450"/>
    <property type="match status" value="1"/>
</dbReference>
<dbReference type="PANTHER" id="PTHR24292">
    <property type="entry name" value="CYTOCHROME P450"/>
    <property type="match status" value="1"/>
</dbReference>
<dbReference type="Proteomes" id="UP001162162">
    <property type="component" value="Unassembled WGS sequence"/>
</dbReference>
<keyword evidence="6 13" id="KW-0479">Metal-binding</keyword>